<proteinExistence type="inferred from homology"/>
<dbReference type="InterPro" id="IPR050834">
    <property type="entry name" value="Glycosyltransf_2"/>
</dbReference>
<gene>
    <name evidence="5" type="ORF">EGI11_07215</name>
</gene>
<organism evidence="5 6">
    <name type="scientific">Kaistella daneshvariae</name>
    <dbReference type="NCBI Taxonomy" id="2487074"/>
    <lineage>
        <taxon>Bacteria</taxon>
        <taxon>Pseudomonadati</taxon>
        <taxon>Bacteroidota</taxon>
        <taxon>Flavobacteriia</taxon>
        <taxon>Flavobacteriales</taxon>
        <taxon>Weeksellaceae</taxon>
        <taxon>Chryseobacterium group</taxon>
        <taxon>Kaistella</taxon>
    </lineage>
</organism>
<dbReference type="RefSeq" id="WP_123265774.1">
    <property type="nucleotide sequence ID" value="NZ_RJUG01000003.1"/>
</dbReference>
<evidence type="ECO:0000256" key="3">
    <source>
        <dbReference type="ARBA" id="ARBA00022679"/>
    </source>
</evidence>
<comment type="caution">
    <text evidence="5">The sequence shown here is derived from an EMBL/GenBank/DDBJ whole genome shotgun (WGS) entry which is preliminary data.</text>
</comment>
<protein>
    <submittedName>
        <fullName evidence="5">Glycosyltransferase family 2 protein</fullName>
    </submittedName>
</protein>
<comment type="similarity">
    <text evidence="1">Belongs to the glycosyltransferase 2 family.</text>
</comment>
<dbReference type="Proteomes" id="UP000270224">
    <property type="component" value="Unassembled WGS sequence"/>
</dbReference>
<sequence>MSSFGKEGNGCVSVIMPVYNAELTVLQSLQSVVLQSYTDWELYIIDDGSLDDSPKIIKDFIAESDQDIQNKIFYTKKENEGPSKARNLGIEKSSGHFIAFLDSDDMWVRDKLEIQVKYANLYADVGIISGGFNGSVVKTGARFVSISFAQLLKRNYFNTPTVMFERRKLGESRFAENQRFSEDYRLWLELTYRYKGIYLNETIAKSITGKLSYGISGLSSNLWQMEKGELSNFYFLWKTKRIKTNTLLLSSTFSILKFLRRILILAAKRLGI</sequence>
<dbReference type="EMBL" id="RJUG01000003">
    <property type="protein sequence ID" value="ROI09193.1"/>
    <property type="molecule type" value="Genomic_DNA"/>
</dbReference>
<evidence type="ECO:0000256" key="1">
    <source>
        <dbReference type="ARBA" id="ARBA00006739"/>
    </source>
</evidence>
<dbReference type="Gene3D" id="3.90.550.10">
    <property type="entry name" value="Spore Coat Polysaccharide Biosynthesis Protein SpsA, Chain A"/>
    <property type="match status" value="1"/>
</dbReference>
<dbReference type="PANTHER" id="PTHR43685:SF5">
    <property type="entry name" value="GLYCOSYLTRANSFERASE EPSE-RELATED"/>
    <property type="match status" value="1"/>
</dbReference>
<keyword evidence="2" id="KW-0328">Glycosyltransferase</keyword>
<keyword evidence="3 5" id="KW-0808">Transferase</keyword>
<evidence type="ECO:0000313" key="5">
    <source>
        <dbReference type="EMBL" id="ROI09193.1"/>
    </source>
</evidence>
<dbReference type="PANTHER" id="PTHR43685">
    <property type="entry name" value="GLYCOSYLTRANSFERASE"/>
    <property type="match status" value="1"/>
</dbReference>
<evidence type="ECO:0000256" key="2">
    <source>
        <dbReference type="ARBA" id="ARBA00022676"/>
    </source>
</evidence>
<accession>A0A3N0WW40</accession>
<feature type="domain" description="Glycosyltransferase 2-like" evidence="4">
    <location>
        <begin position="13"/>
        <end position="128"/>
    </location>
</feature>
<evidence type="ECO:0000313" key="6">
    <source>
        <dbReference type="Proteomes" id="UP000270224"/>
    </source>
</evidence>
<dbReference type="OrthoDB" id="597270at2"/>
<dbReference type="GO" id="GO:0016757">
    <property type="term" value="F:glycosyltransferase activity"/>
    <property type="evidence" value="ECO:0007669"/>
    <property type="project" value="UniProtKB-KW"/>
</dbReference>
<dbReference type="InterPro" id="IPR029044">
    <property type="entry name" value="Nucleotide-diphossugar_trans"/>
</dbReference>
<evidence type="ECO:0000259" key="4">
    <source>
        <dbReference type="Pfam" id="PF00535"/>
    </source>
</evidence>
<dbReference type="SUPFAM" id="SSF53448">
    <property type="entry name" value="Nucleotide-diphospho-sugar transferases"/>
    <property type="match status" value="1"/>
</dbReference>
<dbReference type="AlphaFoldDB" id="A0A3N0WW40"/>
<dbReference type="InterPro" id="IPR001173">
    <property type="entry name" value="Glyco_trans_2-like"/>
</dbReference>
<dbReference type="Pfam" id="PF00535">
    <property type="entry name" value="Glycos_transf_2"/>
    <property type="match status" value="1"/>
</dbReference>
<dbReference type="CDD" id="cd00761">
    <property type="entry name" value="Glyco_tranf_GTA_type"/>
    <property type="match status" value="1"/>
</dbReference>
<reference evidence="6" key="1">
    <citation type="submission" date="2018-11" db="EMBL/GenBank/DDBJ databases">
        <title>Proposal to divide the Flavobacteriaceae and reorganize its genera based on Amino Acid Identity values calculated from whole genome sequences.</title>
        <authorList>
            <person name="Nicholson A.C."/>
            <person name="Gulvik C.A."/>
            <person name="Whitney A.M."/>
            <person name="Humrighouse B.W."/>
            <person name="Bell M."/>
            <person name="Holmens B."/>
            <person name="Steigerwalt A."/>
            <person name="Villarma A."/>
            <person name="Sheth M."/>
            <person name="Batra D."/>
            <person name="Pryor J."/>
            <person name="Bernardet J.-F."/>
            <person name="Hugo C."/>
            <person name="Kampfer P."/>
            <person name="Newman J."/>
            <person name="Mcquiston J.R."/>
        </authorList>
    </citation>
    <scope>NUCLEOTIDE SEQUENCE [LARGE SCALE GENOMIC DNA]</scope>
    <source>
        <strain evidence="6">H3056</strain>
    </source>
</reference>
<name>A0A3N0WW40_9FLAO</name>